<dbReference type="PaxDb" id="195103-CPF_1342"/>
<dbReference type="GO" id="GO:0016747">
    <property type="term" value="F:acyltransferase activity, transferring groups other than amino-acyl groups"/>
    <property type="evidence" value="ECO:0007669"/>
    <property type="project" value="InterPro"/>
</dbReference>
<dbReference type="KEGG" id="cpf:CPF_1342"/>
<dbReference type="SUPFAM" id="SSF55729">
    <property type="entry name" value="Acyl-CoA N-acyltransferases (Nat)"/>
    <property type="match status" value="1"/>
</dbReference>
<dbReference type="PROSITE" id="PS51186">
    <property type="entry name" value="GNAT"/>
    <property type="match status" value="1"/>
</dbReference>
<dbReference type="InterPro" id="IPR000182">
    <property type="entry name" value="GNAT_dom"/>
</dbReference>
<dbReference type="InterPro" id="IPR016181">
    <property type="entry name" value="Acyl_CoA_acyltransferase"/>
</dbReference>
<keyword evidence="2" id="KW-0012">Acyltransferase</keyword>
<feature type="domain" description="N-acetyltransferase" evidence="3">
    <location>
        <begin position="135"/>
        <end position="264"/>
    </location>
</feature>
<sequence>MNIVRFNLWDYFKYARILNLSLKRLCTNYFVKVTYKNEVYMLWEIDYVANFDAYIKKITKIGSMRSIPEESGVFSEFNISKYIYETAKEDEGIDLKIYGFEKRASNIMLKIDISNFNKKNNENFTFTHFVKGRDESIRCKVQNEIFYEENRIPLKTKDIVYECNRKAFLEDLAFFELKDDTIIGYGQILLLKDKYTIANFGIIEEFRGKGYGEALLIHILNQAKIKGLKEVYIKVKSDNINAINLYKKTGFEEASEISIYELLG</sequence>
<name>A0A0H2YPI3_CLOP1</name>
<evidence type="ECO:0000313" key="5">
    <source>
        <dbReference type="Proteomes" id="UP000001823"/>
    </source>
</evidence>
<dbReference type="EMBL" id="CP000246">
    <property type="protein sequence ID" value="ABG82397.1"/>
    <property type="molecule type" value="Genomic_DNA"/>
</dbReference>
<evidence type="ECO:0000256" key="2">
    <source>
        <dbReference type="ARBA" id="ARBA00023315"/>
    </source>
</evidence>
<dbReference type="Pfam" id="PF00583">
    <property type="entry name" value="Acetyltransf_1"/>
    <property type="match status" value="1"/>
</dbReference>
<accession>A0A0H2YPI3</accession>
<dbReference type="PANTHER" id="PTHR43420:SF12">
    <property type="entry name" value="N-ACETYLTRANSFERASE DOMAIN-CONTAINING PROTEIN"/>
    <property type="match status" value="1"/>
</dbReference>
<dbReference type="RefSeq" id="WP_011590669.1">
    <property type="nucleotide sequence ID" value="NC_008261.1"/>
</dbReference>
<organism evidence="4 5">
    <name type="scientific">Clostridium perfringens (strain ATCC 13124 / DSM 756 / JCM 1290 / NCIMB 6125 / NCTC 8237 / Type A)</name>
    <dbReference type="NCBI Taxonomy" id="195103"/>
    <lineage>
        <taxon>Bacteria</taxon>
        <taxon>Bacillati</taxon>
        <taxon>Bacillota</taxon>
        <taxon>Clostridia</taxon>
        <taxon>Eubacteriales</taxon>
        <taxon>Clostridiaceae</taxon>
        <taxon>Clostridium</taxon>
    </lineage>
</organism>
<gene>
    <name evidence="4" type="ordered locus">CPF_1342</name>
</gene>
<dbReference type="HOGENOM" id="CLU_082666_0_0_9"/>
<protein>
    <submittedName>
        <fullName evidence="4">Acetyltransferase, GNAT family</fullName>
    </submittedName>
</protein>
<dbReference type="eggNOG" id="COG0456">
    <property type="taxonomic scope" value="Bacteria"/>
</dbReference>
<reference evidence="4 5" key="1">
    <citation type="journal article" date="2006" name="Genome Res.">
        <title>Skewed genomic variability in strains of the toxigenic bacterial pathogen, Clostridium perfringens.</title>
        <authorList>
            <person name="Myers G.S."/>
            <person name="Rasko D.A."/>
            <person name="Cheung J.K."/>
            <person name="Ravel J."/>
            <person name="Seshadri R."/>
            <person name="Deboy R.T."/>
            <person name="Ren Q."/>
            <person name="Varga J."/>
            <person name="Awad M.M."/>
            <person name="Brinkac L.M."/>
            <person name="Daugherty S.C."/>
            <person name="Haft D.H."/>
            <person name="Dodson R.J."/>
            <person name="Madupu R."/>
            <person name="Nelson W.C."/>
            <person name="Rosovitz M.J."/>
            <person name="Sullivan S.A."/>
            <person name="Khouri H."/>
            <person name="Dimitrov G.I."/>
            <person name="Watkins K.L."/>
            <person name="Mulligan S."/>
            <person name="Benton J."/>
            <person name="Radune D."/>
            <person name="Fisher D.J."/>
            <person name="Atkins H.S."/>
            <person name="Hiscox T."/>
            <person name="Jost B.H."/>
            <person name="Billington S.J."/>
            <person name="Songer J.G."/>
            <person name="McClane B.A."/>
            <person name="Titball R.W."/>
            <person name="Rood J.I."/>
            <person name="Melville S.B."/>
            <person name="Paulsen I.T."/>
        </authorList>
    </citation>
    <scope>NUCLEOTIDE SEQUENCE [LARGE SCALE GENOMIC DNA]</scope>
    <source>
        <strain evidence="5">ATCC 13124 / DSM 756 / JCM 1290 / NCIMB 6125 / NCTC 8237 / S 107 / Type A</strain>
    </source>
</reference>
<dbReference type="PANTHER" id="PTHR43420">
    <property type="entry name" value="ACETYLTRANSFERASE"/>
    <property type="match status" value="1"/>
</dbReference>
<evidence type="ECO:0000256" key="1">
    <source>
        <dbReference type="ARBA" id="ARBA00022679"/>
    </source>
</evidence>
<dbReference type="InterPro" id="IPR050680">
    <property type="entry name" value="YpeA/RimI_acetyltransf"/>
</dbReference>
<dbReference type="AlphaFoldDB" id="A0A0H2YPI3"/>
<dbReference type="Proteomes" id="UP000001823">
    <property type="component" value="Chromosome"/>
</dbReference>
<keyword evidence="5" id="KW-1185">Reference proteome</keyword>
<proteinExistence type="predicted"/>
<evidence type="ECO:0000259" key="3">
    <source>
        <dbReference type="PROSITE" id="PS51186"/>
    </source>
</evidence>
<dbReference type="CDD" id="cd04301">
    <property type="entry name" value="NAT_SF"/>
    <property type="match status" value="1"/>
</dbReference>
<dbReference type="Gene3D" id="3.40.630.30">
    <property type="match status" value="1"/>
</dbReference>
<dbReference type="STRING" id="195103.CPF_1342"/>
<keyword evidence="1" id="KW-0808">Transferase</keyword>
<evidence type="ECO:0000313" key="4">
    <source>
        <dbReference type="EMBL" id="ABG82397.1"/>
    </source>
</evidence>